<dbReference type="EMBL" id="NIHM01000050">
    <property type="protein sequence ID" value="PLT52215.1"/>
    <property type="molecule type" value="Genomic_DNA"/>
</dbReference>
<evidence type="ECO:0000259" key="1">
    <source>
        <dbReference type="Pfam" id="PF01610"/>
    </source>
</evidence>
<dbReference type="Pfam" id="PF01610">
    <property type="entry name" value="DDE_Tnp_ISL3"/>
    <property type="match status" value="1"/>
</dbReference>
<feature type="domain" description="Transposase IS204/IS1001/IS1096/IS1165 DDE" evidence="1">
    <location>
        <begin position="85"/>
        <end position="222"/>
    </location>
</feature>
<gene>
    <name evidence="2" type="ORF">CDL18_15325</name>
</gene>
<evidence type="ECO:0000313" key="3">
    <source>
        <dbReference type="Proteomes" id="UP000234849"/>
    </source>
</evidence>
<dbReference type="PANTHER" id="PTHR33498">
    <property type="entry name" value="TRANSPOSASE FOR INSERTION SEQUENCE ELEMENT IS1557"/>
    <property type="match status" value="1"/>
</dbReference>
<dbReference type="PANTHER" id="PTHR33498:SF1">
    <property type="entry name" value="TRANSPOSASE FOR INSERTION SEQUENCE ELEMENT IS1557"/>
    <property type="match status" value="1"/>
</dbReference>
<name>A0A2N5NDY4_MEDGN</name>
<sequence>MIQFLSYSEVIVSEKCSAKQIRMITYLPTSGKYNTTAPSKIKPYGEDIKRLLSEGKTFRQINIYIREIGYTGAESTIRMYATRERKLIRKAGGTSSKKLERRWLIKLLYKPIDEIKKFSQEQLDKVIEQYPIIGRLYDVGKNFKEILFSPKPKELEKWMEECALLDIEEITSFMNGLKRDIQAVKNAIKMGYNNGLAEGSVNKLKVVKRIMYVRNSFELLKAKLLRLELKRKVN</sequence>
<protein>
    <recommendedName>
        <fullName evidence="1">Transposase IS204/IS1001/IS1096/IS1165 DDE domain-containing protein</fullName>
    </recommendedName>
</protein>
<comment type="caution">
    <text evidence="2">The sequence shown here is derived from an EMBL/GenBank/DDBJ whole genome shotgun (WGS) entry which is preliminary data.</text>
</comment>
<dbReference type="Proteomes" id="UP000234849">
    <property type="component" value="Unassembled WGS sequence"/>
</dbReference>
<dbReference type="InterPro" id="IPR047951">
    <property type="entry name" value="Transpos_ISL3"/>
</dbReference>
<evidence type="ECO:0000313" key="2">
    <source>
        <dbReference type="EMBL" id="PLT52215.1"/>
    </source>
</evidence>
<accession>A0A2N5NDY4</accession>
<proteinExistence type="predicted"/>
<dbReference type="InterPro" id="IPR002560">
    <property type="entry name" value="Transposase_DDE"/>
</dbReference>
<organism evidence="2 3">
    <name type="scientific">Mediterraneibacter gnavus</name>
    <name type="common">Ruminococcus gnavus</name>
    <dbReference type="NCBI Taxonomy" id="33038"/>
    <lineage>
        <taxon>Bacteria</taxon>
        <taxon>Bacillati</taxon>
        <taxon>Bacillota</taxon>
        <taxon>Clostridia</taxon>
        <taxon>Lachnospirales</taxon>
        <taxon>Lachnospiraceae</taxon>
        <taxon>Mediterraneibacter</taxon>
    </lineage>
</organism>
<dbReference type="AlphaFoldDB" id="A0A2N5NDY4"/>
<reference evidence="2 3" key="1">
    <citation type="journal article" date="2017" name="Genome Med.">
        <title>A novel Ruminococcus gnavus clade enriched in inflammatory bowel disease patients.</title>
        <authorList>
            <person name="Hall A.B."/>
            <person name="Yassour M."/>
            <person name="Sauk J."/>
            <person name="Garner A."/>
            <person name="Jiang X."/>
            <person name="Arthur T."/>
            <person name="Lagoudas G.K."/>
            <person name="Vatanen T."/>
            <person name="Fornelos N."/>
            <person name="Wilson R."/>
            <person name="Bertha M."/>
            <person name="Cohen M."/>
            <person name="Garber J."/>
            <person name="Khalili H."/>
            <person name="Gevers D."/>
            <person name="Ananthakrishnan A.N."/>
            <person name="Kugathasan S."/>
            <person name="Lander E.S."/>
            <person name="Blainey P."/>
            <person name="Vlamakis H."/>
            <person name="Xavier R.J."/>
            <person name="Huttenhower C."/>
        </authorList>
    </citation>
    <scope>NUCLEOTIDE SEQUENCE [LARGE SCALE GENOMIC DNA]</scope>
    <source>
        <strain evidence="2 3">RJX1118</strain>
    </source>
</reference>